<proteinExistence type="predicted"/>
<name>A0A1L9P1C0_9RHOB</name>
<keyword evidence="3" id="KW-1185">Reference proteome</keyword>
<dbReference type="AlphaFoldDB" id="A0A1L9P1C0"/>
<reference evidence="2 3" key="1">
    <citation type="submission" date="2016-10" db="EMBL/GenBank/DDBJ databases">
        <title>Genome sequence of Planktotalea frisia SH6-1.</title>
        <authorList>
            <person name="Poehlein A."/>
            <person name="Bakenhus I."/>
            <person name="Voget S."/>
            <person name="Brinkhoff T."/>
            <person name="Simon M."/>
        </authorList>
    </citation>
    <scope>NUCLEOTIDE SEQUENCE [LARGE SCALE GENOMIC DNA]</scope>
    <source>
        <strain evidence="2 3">SH6-1</strain>
    </source>
</reference>
<dbReference type="Proteomes" id="UP000184514">
    <property type="component" value="Unassembled WGS sequence"/>
</dbReference>
<feature type="compositionally biased region" description="Basic residues" evidence="1">
    <location>
        <begin position="1"/>
        <end position="14"/>
    </location>
</feature>
<organism evidence="2 3">
    <name type="scientific">Planktotalea frisia</name>
    <dbReference type="NCBI Taxonomy" id="696762"/>
    <lineage>
        <taxon>Bacteria</taxon>
        <taxon>Pseudomonadati</taxon>
        <taxon>Pseudomonadota</taxon>
        <taxon>Alphaproteobacteria</taxon>
        <taxon>Rhodobacterales</taxon>
        <taxon>Paracoccaceae</taxon>
        <taxon>Planktotalea</taxon>
    </lineage>
</organism>
<dbReference type="STRING" id="696762.PFRI_04610"/>
<comment type="caution">
    <text evidence="2">The sequence shown here is derived from an EMBL/GenBank/DDBJ whole genome shotgun (WGS) entry which is preliminary data.</text>
</comment>
<dbReference type="EMBL" id="MLCB01000035">
    <property type="protein sequence ID" value="OJI95298.1"/>
    <property type="molecule type" value="Genomic_DNA"/>
</dbReference>
<gene>
    <name evidence="2" type="ORF">PFRI_04610</name>
</gene>
<evidence type="ECO:0000313" key="3">
    <source>
        <dbReference type="Proteomes" id="UP000184514"/>
    </source>
</evidence>
<accession>A0A1L9P1C0</accession>
<feature type="region of interest" description="Disordered" evidence="1">
    <location>
        <begin position="1"/>
        <end position="39"/>
    </location>
</feature>
<protein>
    <submittedName>
        <fullName evidence="2">Uncharacterized protein</fullName>
    </submittedName>
</protein>
<evidence type="ECO:0000313" key="2">
    <source>
        <dbReference type="EMBL" id="OJI95298.1"/>
    </source>
</evidence>
<evidence type="ECO:0000256" key="1">
    <source>
        <dbReference type="SAM" id="MobiDB-lite"/>
    </source>
</evidence>
<sequence length="39" mass="4398">MKKSRKQRSGKQKRQTTAEVTAERHTAADLPPETSLSLM</sequence>